<feature type="transmembrane region" description="Helical" evidence="2">
    <location>
        <begin position="50"/>
        <end position="68"/>
    </location>
</feature>
<keyword evidence="2" id="KW-0812">Transmembrane</keyword>
<dbReference type="STRING" id="134849.SAMN05443668_108259"/>
<evidence type="ECO:0000313" key="3">
    <source>
        <dbReference type="EMBL" id="SHN42588.1"/>
    </source>
</evidence>
<accession>A0A1M7R984</accession>
<gene>
    <name evidence="3" type="ORF">SAMN05443668_108259</name>
</gene>
<dbReference type="AlphaFoldDB" id="A0A1M7R984"/>
<feature type="region of interest" description="Disordered" evidence="1">
    <location>
        <begin position="175"/>
        <end position="249"/>
    </location>
</feature>
<proteinExistence type="predicted"/>
<dbReference type="EMBL" id="FRCS01000008">
    <property type="protein sequence ID" value="SHN42588.1"/>
    <property type="molecule type" value="Genomic_DNA"/>
</dbReference>
<protein>
    <submittedName>
        <fullName evidence="3">Uncharacterized protein</fullName>
    </submittedName>
</protein>
<feature type="transmembrane region" description="Helical" evidence="2">
    <location>
        <begin position="25"/>
        <end position="44"/>
    </location>
</feature>
<keyword evidence="2" id="KW-0472">Membrane</keyword>
<dbReference type="RefSeq" id="WP_073260489.1">
    <property type="nucleotide sequence ID" value="NZ_FRCS01000008.1"/>
</dbReference>
<organism evidence="3 4">
    <name type="scientific">Cryptosporangium aurantiacum</name>
    <dbReference type="NCBI Taxonomy" id="134849"/>
    <lineage>
        <taxon>Bacteria</taxon>
        <taxon>Bacillati</taxon>
        <taxon>Actinomycetota</taxon>
        <taxon>Actinomycetes</taxon>
        <taxon>Cryptosporangiales</taxon>
        <taxon>Cryptosporangiaceae</taxon>
        <taxon>Cryptosporangium</taxon>
    </lineage>
</organism>
<evidence type="ECO:0000256" key="1">
    <source>
        <dbReference type="SAM" id="MobiDB-lite"/>
    </source>
</evidence>
<feature type="compositionally biased region" description="Low complexity" evidence="1">
    <location>
        <begin position="175"/>
        <end position="205"/>
    </location>
</feature>
<sequence>MGRYVKERGEGAQTYYWYPGQKTDWVQAGIAVGSGLVAALAIRLATDSTMWAAAVGFSVSAGLAGTYLGRRDARALAVTNVSRLSGIVLIALAFVRALAKGSGAALAAIVIARAATPGFWTEWVLPLVPAVIGAIAHHVGMVYENLEKASQTPVKASDSELAKFAAEMRAAKEAAAAQAPTEEISSVSAPPAPATAPVTSPATAPQGVAASLPGEVDDRPETAFRSEGAPTSGRRAVFSRRRPGMSEAF</sequence>
<evidence type="ECO:0000256" key="2">
    <source>
        <dbReference type="SAM" id="Phobius"/>
    </source>
</evidence>
<dbReference type="Proteomes" id="UP000184440">
    <property type="component" value="Unassembled WGS sequence"/>
</dbReference>
<reference evidence="3 4" key="1">
    <citation type="submission" date="2016-11" db="EMBL/GenBank/DDBJ databases">
        <authorList>
            <person name="Jaros S."/>
            <person name="Januszkiewicz K."/>
            <person name="Wedrychowicz H."/>
        </authorList>
    </citation>
    <scope>NUCLEOTIDE SEQUENCE [LARGE SCALE GENOMIC DNA]</scope>
    <source>
        <strain evidence="3 4">DSM 46144</strain>
    </source>
</reference>
<dbReference type="OrthoDB" id="3385679at2"/>
<evidence type="ECO:0000313" key="4">
    <source>
        <dbReference type="Proteomes" id="UP000184440"/>
    </source>
</evidence>
<keyword evidence="4" id="KW-1185">Reference proteome</keyword>
<keyword evidence="2" id="KW-1133">Transmembrane helix</keyword>
<name>A0A1M7R984_9ACTN</name>
<feature type="transmembrane region" description="Helical" evidence="2">
    <location>
        <begin position="123"/>
        <end position="143"/>
    </location>
</feature>
<feature type="transmembrane region" description="Helical" evidence="2">
    <location>
        <begin position="88"/>
        <end position="111"/>
    </location>
</feature>